<evidence type="ECO:0000313" key="2">
    <source>
        <dbReference type="Proteomes" id="UP001419268"/>
    </source>
</evidence>
<protein>
    <submittedName>
        <fullName evidence="1">Uncharacterized protein</fullName>
    </submittedName>
</protein>
<gene>
    <name evidence="1" type="ORF">Scep_030091</name>
</gene>
<organism evidence="1 2">
    <name type="scientific">Stephania cephalantha</name>
    <dbReference type="NCBI Taxonomy" id="152367"/>
    <lineage>
        <taxon>Eukaryota</taxon>
        <taxon>Viridiplantae</taxon>
        <taxon>Streptophyta</taxon>
        <taxon>Embryophyta</taxon>
        <taxon>Tracheophyta</taxon>
        <taxon>Spermatophyta</taxon>
        <taxon>Magnoliopsida</taxon>
        <taxon>Ranunculales</taxon>
        <taxon>Menispermaceae</taxon>
        <taxon>Menispermoideae</taxon>
        <taxon>Cissampelideae</taxon>
        <taxon>Stephania</taxon>
    </lineage>
</organism>
<dbReference type="Proteomes" id="UP001419268">
    <property type="component" value="Unassembled WGS sequence"/>
</dbReference>
<evidence type="ECO:0000313" key="1">
    <source>
        <dbReference type="EMBL" id="KAK9083620.1"/>
    </source>
</evidence>
<dbReference type="EMBL" id="JBBNAG010000013">
    <property type="protein sequence ID" value="KAK9083620.1"/>
    <property type="molecule type" value="Genomic_DNA"/>
</dbReference>
<reference evidence="1 2" key="1">
    <citation type="submission" date="2024-01" db="EMBL/GenBank/DDBJ databases">
        <title>Genome assemblies of Stephania.</title>
        <authorList>
            <person name="Yang L."/>
        </authorList>
    </citation>
    <scope>NUCLEOTIDE SEQUENCE [LARGE SCALE GENOMIC DNA]</scope>
    <source>
        <strain evidence="1">JXDWG</strain>
        <tissue evidence="1">Leaf</tissue>
    </source>
</reference>
<proteinExistence type="predicted"/>
<keyword evidence="2" id="KW-1185">Reference proteome</keyword>
<accession>A0AAP0DYW3</accession>
<comment type="caution">
    <text evidence="1">The sequence shown here is derived from an EMBL/GenBank/DDBJ whole genome shotgun (WGS) entry which is preliminary data.</text>
</comment>
<name>A0AAP0DYW3_9MAGN</name>
<sequence>MPSGPDALKGFILIRAVYNSSGVGKKTREAVADPGTVKGEVRCDCGWPCSEGSEENSCLK</sequence>
<dbReference type="AlphaFoldDB" id="A0AAP0DYW3"/>